<evidence type="ECO:0000313" key="2">
    <source>
        <dbReference type="EMBL" id="OGH59834.1"/>
    </source>
</evidence>
<keyword evidence="1" id="KW-0812">Transmembrane</keyword>
<comment type="caution">
    <text evidence="2">The sequence shown here is derived from an EMBL/GenBank/DDBJ whole genome shotgun (WGS) entry which is preliminary data.</text>
</comment>
<feature type="transmembrane region" description="Helical" evidence="1">
    <location>
        <begin position="274"/>
        <end position="300"/>
    </location>
</feature>
<protein>
    <recommendedName>
        <fullName evidence="4">Glycerophosphoryl diester phosphodiesterase membrane domain-containing protein</fullName>
    </recommendedName>
</protein>
<feature type="transmembrane region" description="Helical" evidence="1">
    <location>
        <begin position="146"/>
        <end position="166"/>
    </location>
</feature>
<reference evidence="2 3" key="1">
    <citation type="journal article" date="2016" name="Nat. Commun.">
        <title>Thousands of microbial genomes shed light on interconnected biogeochemical processes in an aquifer system.</title>
        <authorList>
            <person name="Anantharaman K."/>
            <person name="Brown C.T."/>
            <person name="Hug L.A."/>
            <person name="Sharon I."/>
            <person name="Castelle C.J."/>
            <person name="Probst A.J."/>
            <person name="Thomas B.C."/>
            <person name="Singh A."/>
            <person name="Wilkins M.J."/>
            <person name="Karaoz U."/>
            <person name="Brodie E.L."/>
            <person name="Williams K.H."/>
            <person name="Hubbard S.S."/>
            <person name="Banfield J.F."/>
        </authorList>
    </citation>
    <scope>NUCLEOTIDE SEQUENCE [LARGE SCALE GENOMIC DNA]</scope>
</reference>
<evidence type="ECO:0008006" key="4">
    <source>
        <dbReference type="Google" id="ProtNLM"/>
    </source>
</evidence>
<proteinExistence type="predicted"/>
<name>A0A1F6LKJ3_9BACT</name>
<evidence type="ECO:0000313" key="3">
    <source>
        <dbReference type="Proteomes" id="UP000177067"/>
    </source>
</evidence>
<dbReference type="AlphaFoldDB" id="A0A1F6LKJ3"/>
<organism evidence="2 3">
    <name type="scientific">Candidatus Magasanikbacteria bacterium RIFCSPHIGHO2_01_FULL_33_34</name>
    <dbReference type="NCBI Taxonomy" id="1798671"/>
    <lineage>
        <taxon>Bacteria</taxon>
        <taxon>Candidatus Magasanikiibacteriota</taxon>
    </lineage>
</organism>
<evidence type="ECO:0000256" key="1">
    <source>
        <dbReference type="SAM" id="Phobius"/>
    </source>
</evidence>
<feature type="transmembrane region" description="Helical" evidence="1">
    <location>
        <begin position="81"/>
        <end position="110"/>
    </location>
</feature>
<dbReference type="Proteomes" id="UP000177067">
    <property type="component" value="Unassembled WGS sequence"/>
</dbReference>
<feature type="transmembrane region" description="Helical" evidence="1">
    <location>
        <begin position="172"/>
        <end position="201"/>
    </location>
</feature>
<keyword evidence="1" id="KW-1133">Transmembrane helix</keyword>
<gene>
    <name evidence="2" type="ORF">A2725_02350</name>
</gene>
<accession>A0A1F6LKJ3</accession>
<feature type="transmembrane region" description="Helical" evidence="1">
    <location>
        <begin position="54"/>
        <end position="75"/>
    </location>
</feature>
<feature type="transmembrane region" description="Helical" evidence="1">
    <location>
        <begin position="23"/>
        <end position="42"/>
    </location>
</feature>
<sequence>MKESIYIHATKKAWHFTWEHKTLWFFGAFAAFLGQFGIMEFLGKVGIQKGNSGYYLGTFGSVLSQVGNFVANAGNSYDSKIILFFLLTLILCIFSIFIFVSVVSQGLLLYAESQEIKNKKINIVKSWHVGTANFWRLFFLNFFKKIIIAIMAITVSLSAYGVLLSPSIPNSIFLTLVFILFGLFGLILSFLFFYSAGYLVIEKESLSLSIQKAWQMFVGHPVVSFEIGLLILIFNMFFGVIVALGFILLVLPAVLIWFAVVLAGGTQIAISATFVASVIMFTMYILVAGASFTVFTTYIWTYTFVEMHGKGIKSVLVNFFRRLRGKK</sequence>
<dbReference type="EMBL" id="MFPS01000006">
    <property type="protein sequence ID" value="OGH59834.1"/>
    <property type="molecule type" value="Genomic_DNA"/>
</dbReference>
<keyword evidence="1" id="KW-0472">Membrane</keyword>